<evidence type="ECO:0000256" key="10">
    <source>
        <dbReference type="ARBA" id="ARBA00023125"/>
    </source>
</evidence>
<accession>A0AA97KWS6</accession>
<reference evidence="18" key="1">
    <citation type="submission" date="2025-08" db="UniProtKB">
        <authorList>
            <consortium name="RefSeq"/>
        </authorList>
    </citation>
    <scope>IDENTIFICATION</scope>
    <source>
        <tissue evidence="18">Blood</tissue>
    </source>
</reference>
<evidence type="ECO:0000256" key="3">
    <source>
        <dbReference type="ARBA" id="ARBA00022499"/>
    </source>
</evidence>
<feature type="domain" description="C2H2-type" evidence="15">
    <location>
        <begin position="641"/>
        <end position="668"/>
    </location>
</feature>
<evidence type="ECO:0000313" key="17">
    <source>
        <dbReference type="Proteomes" id="UP001190640"/>
    </source>
</evidence>
<evidence type="ECO:0000313" key="18">
    <source>
        <dbReference type="RefSeq" id="XP_054834185.1"/>
    </source>
</evidence>
<dbReference type="Gene3D" id="3.30.160.60">
    <property type="entry name" value="Classic Zinc Finger"/>
    <property type="match status" value="9"/>
</dbReference>
<evidence type="ECO:0000256" key="8">
    <source>
        <dbReference type="ARBA" id="ARBA00022843"/>
    </source>
</evidence>
<keyword evidence="12" id="KW-0539">Nucleus</keyword>
<evidence type="ECO:0000256" key="14">
    <source>
        <dbReference type="SAM" id="MobiDB-lite"/>
    </source>
</evidence>
<dbReference type="GeneID" id="129328897"/>
<evidence type="ECO:0000256" key="1">
    <source>
        <dbReference type="ARBA" id="ARBA00004123"/>
    </source>
</evidence>
<keyword evidence="17" id="KW-1185">Reference proteome</keyword>
<keyword evidence="10" id="KW-0238">DNA-binding</keyword>
<keyword evidence="6 13" id="KW-0863">Zinc-finger</keyword>
<dbReference type="FunFam" id="3.30.160.60:FF:000135">
    <property type="entry name" value="Zinc finger protein 358"/>
    <property type="match status" value="1"/>
</dbReference>
<dbReference type="FunFam" id="3.30.160.60:FF:002343">
    <property type="entry name" value="Zinc finger protein 33A"/>
    <property type="match status" value="2"/>
</dbReference>
<feature type="domain" description="C2H2-type" evidence="15">
    <location>
        <begin position="529"/>
        <end position="556"/>
    </location>
</feature>
<dbReference type="InterPro" id="IPR036236">
    <property type="entry name" value="Znf_C2H2_sf"/>
</dbReference>
<dbReference type="Pfam" id="PF00096">
    <property type="entry name" value="zf-C2H2"/>
    <property type="match status" value="8"/>
</dbReference>
<feature type="domain" description="C2H2-type" evidence="15">
    <location>
        <begin position="390"/>
        <end position="416"/>
    </location>
</feature>
<dbReference type="RefSeq" id="XP_054834185.1">
    <property type="nucleotide sequence ID" value="XM_054978210.1"/>
</dbReference>
<feature type="domain" description="C2H2-type" evidence="15">
    <location>
        <begin position="445"/>
        <end position="472"/>
    </location>
</feature>
<dbReference type="GO" id="GO:0005634">
    <property type="term" value="C:nucleus"/>
    <property type="evidence" value="ECO:0007669"/>
    <property type="project" value="UniProtKB-SubCell"/>
</dbReference>
<feature type="domain" description="SCAN box" evidence="16">
    <location>
        <begin position="178"/>
        <end position="256"/>
    </location>
</feature>
<feature type="compositionally biased region" description="Low complexity" evidence="14">
    <location>
        <begin position="672"/>
        <end position="688"/>
    </location>
</feature>
<evidence type="ECO:0000259" key="16">
    <source>
        <dbReference type="PROSITE" id="PS50804"/>
    </source>
</evidence>
<feature type="domain" description="C2H2-type" evidence="15">
    <location>
        <begin position="557"/>
        <end position="584"/>
    </location>
</feature>
<evidence type="ECO:0000259" key="15">
    <source>
        <dbReference type="PROSITE" id="PS50157"/>
    </source>
</evidence>
<comment type="subcellular location">
    <subcellularLocation>
        <location evidence="1">Nucleus</location>
    </subcellularLocation>
</comment>
<dbReference type="GO" id="GO:0000981">
    <property type="term" value="F:DNA-binding transcription factor activity, RNA polymerase II-specific"/>
    <property type="evidence" value="ECO:0007669"/>
    <property type="project" value="TreeGrafter"/>
</dbReference>
<evidence type="ECO:0000256" key="12">
    <source>
        <dbReference type="ARBA" id="ARBA00023242"/>
    </source>
</evidence>
<feature type="domain" description="C2H2-type" evidence="15">
    <location>
        <begin position="585"/>
        <end position="612"/>
    </location>
</feature>
<dbReference type="PROSITE" id="PS50157">
    <property type="entry name" value="ZINC_FINGER_C2H2_2"/>
    <property type="match status" value="9"/>
</dbReference>
<dbReference type="SUPFAM" id="SSF47353">
    <property type="entry name" value="Retrovirus capsid dimerization domain-like"/>
    <property type="match status" value="1"/>
</dbReference>
<dbReference type="PROSITE" id="PS00028">
    <property type="entry name" value="ZINC_FINGER_C2H2_1"/>
    <property type="match status" value="8"/>
</dbReference>
<keyword evidence="11" id="KW-0804">Transcription</keyword>
<dbReference type="InterPro" id="IPR013087">
    <property type="entry name" value="Znf_C2H2_type"/>
</dbReference>
<evidence type="ECO:0000256" key="4">
    <source>
        <dbReference type="ARBA" id="ARBA00022723"/>
    </source>
</evidence>
<evidence type="ECO:0000256" key="9">
    <source>
        <dbReference type="ARBA" id="ARBA00023015"/>
    </source>
</evidence>
<proteinExistence type="inferred from homology"/>
<keyword evidence="5" id="KW-0677">Repeat</keyword>
<evidence type="ECO:0000256" key="2">
    <source>
        <dbReference type="ARBA" id="ARBA00006991"/>
    </source>
</evidence>
<dbReference type="CDD" id="cd07936">
    <property type="entry name" value="SCAN"/>
    <property type="match status" value="1"/>
</dbReference>
<evidence type="ECO:0000256" key="7">
    <source>
        <dbReference type="ARBA" id="ARBA00022833"/>
    </source>
</evidence>
<feature type="domain" description="C2H2-type" evidence="15">
    <location>
        <begin position="613"/>
        <end position="640"/>
    </location>
</feature>
<dbReference type="GO" id="GO:0003677">
    <property type="term" value="F:DNA binding"/>
    <property type="evidence" value="ECO:0007669"/>
    <property type="project" value="UniProtKB-KW"/>
</dbReference>
<dbReference type="SMART" id="SM00355">
    <property type="entry name" value="ZnF_C2H2"/>
    <property type="match status" value="9"/>
</dbReference>
<dbReference type="Proteomes" id="UP001190640">
    <property type="component" value="Chromosome 4"/>
</dbReference>
<dbReference type="FunFam" id="3.30.160.60:FF:000110">
    <property type="entry name" value="Zinc finger protein-like"/>
    <property type="match status" value="1"/>
</dbReference>
<name>A0AA97KWS6_EUBMA</name>
<feature type="region of interest" description="Disordered" evidence="14">
    <location>
        <begin position="661"/>
        <end position="689"/>
    </location>
</feature>
<keyword evidence="3" id="KW-1017">Isopeptide bond</keyword>
<dbReference type="Gene3D" id="1.10.4020.10">
    <property type="entry name" value="DNA breaking-rejoining enzymes"/>
    <property type="match status" value="1"/>
</dbReference>
<dbReference type="InterPro" id="IPR038269">
    <property type="entry name" value="SCAN_sf"/>
</dbReference>
<keyword evidence="4" id="KW-0479">Metal-binding</keyword>
<feature type="compositionally biased region" description="Basic and acidic residues" evidence="14">
    <location>
        <begin position="365"/>
        <end position="376"/>
    </location>
</feature>
<dbReference type="FunFam" id="1.10.4020.10:FF:000001">
    <property type="entry name" value="zinc finger protein 263 isoform X1"/>
    <property type="match status" value="1"/>
</dbReference>
<dbReference type="FunFam" id="3.30.160.60:FF:000512">
    <property type="entry name" value="zinc finger protein 197 isoform X1"/>
    <property type="match status" value="1"/>
</dbReference>
<dbReference type="FunFam" id="3.30.160.60:FF:001954">
    <property type="entry name" value="Zinc finger protein 787"/>
    <property type="match status" value="1"/>
</dbReference>
<dbReference type="SMART" id="SM00431">
    <property type="entry name" value="SCAN"/>
    <property type="match status" value="1"/>
</dbReference>
<dbReference type="InterPro" id="IPR003309">
    <property type="entry name" value="SCAN_dom"/>
</dbReference>
<keyword evidence="8" id="KW-0832">Ubl conjugation</keyword>
<protein>
    <submittedName>
        <fullName evidence="18">Zinc finger protein 397-like</fullName>
    </submittedName>
</protein>
<dbReference type="AlphaFoldDB" id="A0AA97KWS6"/>
<feature type="region of interest" description="Disordered" evidence="14">
    <location>
        <begin position="322"/>
        <end position="376"/>
    </location>
</feature>
<keyword evidence="7" id="KW-0862">Zinc</keyword>
<gene>
    <name evidence="18" type="primary">LOC129328897</name>
</gene>
<dbReference type="SUPFAM" id="SSF57667">
    <property type="entry name" value="beta-beta-alpha zinc fingers"/>
    <property type="match status" value="6"/>
</dbReference>
<keyword evidence="9" id="KW-0805">Transcription regulation</keyword>
<dbReference type="GO" id="GO:0008270">
    <property type="term" value="F:zinc ion binding"/>
    <property type="evidence" value="ECO:0007669"/>
    <property type="project" value="UniProtKB-KW"/>
</dbReference>
<dbReference type="Pfam" id="PF02023">
    <property type="entry name" value="SCAN"/>
    <property type="match status" value="1"/>
</dbReference>
<dbReference type="KEGG" id="emc:129328897"/>
<evidence type="ECO:0000256" key="5">
    <source>
        <dbReference type="ARBA" id="ARBA00022737"/>
    </source>
</evidence>
<comment type="similarity">
    <text evidence="2">Belongs to the krueppel C2H2-type zinc-finger protein family.</text>
</comment>
<dbReference type="FunFam" id="3.30.160.60:FF:002005">
    <property type="entry name" value="Zinc finger protein 200"/>
    <property type="match status" value="1"/>
</dbReference>
<dbReference type="PANTHER" id="PTHR24394:SF48">
    <property type="entry name" value="ZINC FINGER PROTEIN 771"/>
    <property type="match status" value="1"/>
</dbReference>
<feature type="domain" description="C2H2-type" evidence="15">
    <location>
        <begin position="473"/>
        <end position="500"/>
    </location>
</feature>
<evidence type="ECO:0000256" key="13">
    <source>
        <dbReference type="PROSITE-ProRule" id="PRU00042"/>
    </source>
</evidence>
<dbReference type="PANTHER" id="PTHR24394">
    <property type="entry name" value="ZINC FINGER PROTEIN"/>
    <property type="match status" value="1"/>
</dbReference>
<feature type="domain" description="C2H2-type" evidence="15">
    <location>
        <begin position="501"/>
        <end position="528"/>
    </location>
</feature>
<organism evidence="17 18">
    <name type="scientific">Eublepharis macularius</name>
    <name type="common">Leopard gecko</name>
    <name type="synonym">Cyrtodactylus macularius</name>
    <dbReference type="NCBI Taxonomy" id="481883"/>
    <lineage>
        <taxon>Eukaryota</taxon>
        <taxon>Metazoa</taxon>
        <taxon>Chordata</taxon>
        <taxon>Craniata</taxon>
        <taxon>Vertebrata</taxon>
        <taxon>Euteleostomi</taxon>
        <taxon>Lepidosauria</taxon>
        <taxon>Squamata</taxon>
        <taxon>Bifurcata</taxon>
        <taxon>Gekkota</taxon>
        <taxon>Eublepharidae</taxon>
        <taxon>Eublepharinae</taxon>
        <taxon>Eublepharis</taxon>
    </lineage>
</organism>
<sequence length="748" mass="83634">MENECVEVKVNMSVEDGAAILPQQVKEEENTDCFKSCSQMAETKAPQIQHIGTIGELESATSPHHIKMEPEEGIQQHWETQWQEFLGTLQASHSGWGNTQMCEELIPWEDAKAFLASFEQVASMCHWPRDKWVTLLLPALSGGAREAFSSLSSQDRENYGKLKAAILEREAVVREKQRQHFRQFSYQEVEGPRAAYGQLQELCCQWLKAERHTKEEILELLILEQFLTILPQEMQSWVRECCPESCMQAVILAEDFLLKQNEALRSKDPMPEHLPEAAVISSEGNKIQPPDTWNFVVEVKQEWEGEEWLLGNGQERMTQVDSLHQGGPQEGTPDGMSLGSGNTFQYGKEEAGVGSKTGPGKKQRTKLEKKMDEPVAKGDQEEIKIDKNIHRCACGKSFRSSLDLQMHESTHSGEKLDKYTDCRKTFSGASELRSPERISTGGKPFQCSMCQKSFASGSNLIAHERIHTGEKPFKCLKCGKIFRQKGTLSTHEKIHIGEKPYKCSQCGKSFHQKGNLTTHEKIHVEEKPFQCSMCQKSFASGSNLIAHERIHTGEKPYACSKCGKTFRQKGTLSTHEKIHIGDKPYKCSQCGKGFRSSTELTVHERIHTGEKPYQCSVCQKSFSDGSNLITHQRIHTGKKPYKCPLCGKSFCQRSGLMTHERVHTGQKRRSASQKGSSLGSSVSTKGESNAGVDCGGASISTQNAGQVKSDVSYNLEEQPYPSVGQGSLEVVAVCQLRESKMEESPPFC</sequence>
<evidence type="ECO:0000256" key="11">
    <source>
        <dbReference type="ARBA" id="ARBA00023163"/>
    </source>
</evidence>
<dbReference type="FunFam" id="3.30.160.60:FF:000951">
    <property type="entry name" value="Zinc finger protein 8"/>
    <property type="match status" value="1"/>
</dbReference>
<dbReference type="PROSITE" id="PS50804">
    <property type="entry name" value="SCAN_BOX"/>
    <property type="match status" value="1"/>
</dbReference>
<evidence type="ECO:0000256" key="6">
    <source>
        <dbReference type="ARBA" id="ARBA00022771"/>
    </source>
</evidence>